<dbReference type="SUPFAM" id="SSF53597">
    <property type="entry name" value="Dihydrofolate reductase-like"/>
    <property type="match status" value="1"/>
</dbReference>
<evidence type="ECO:0000256" key="6">
    <source>
        <dbReference type="ARBA" id="ARBA00023002"/>
    </source>
</evidence>
<comment type="catalytic activity">
    <reaction evidence="7">
        <text>(6S)-5,6,7,8-tetrahydrofolate + NADP(+) = 7,8-dihydrofolate + NADPH + H(+)</text>
        <dbReference type="Rhea" id="RHEA:15009"/>
        <dbReference type="ChEBI" id="CHEBI:15378"/>
        <dbReference type="ChEBI" id="CHEBI:57451"/>
        <dbReference type="ChEBI" id="CHEBI:57453"/>
        <dbReference type="ChEBI" id="CHEBI:57783"/>
        <dbReference type="ChEBI" id="CHEBI:58349"/>
        <dbReference type="EC" id="1.5.1.3"/>
    </reaction>
</comment>
<dbReference type="GO" id="GO:0050661">
    <property type="term" value="F:NADP binding"/>
    <property type="evidence" value="ECO:0007669"/>
    <property type="project" value="InterPro"/>
</dbReference>
<dbReference type="PRINTS" id="PR00070">
    <property type="entry name" value="DHFR"/>
</dbReference>
<proteinExistence type="inferred from homology"/>
<feature type="domain" description="DHFR" evidence="9">
    <location>
        <begin position="2"/>
        <end position="185"/>
    </location>
</feature>
<evidence type="ECO:0000256" key="5">
    <source>
        <dbReference type="ARBA" id="ARBA00022857"/>
    </source>
</evidence>
<comment type="caution">
    <text evidence="10">The sequence shown here is derived from an EMBL/GenBank/DDBJ whole genome shotgun (WGS) entry which is preliminary data.</text>
</comment>
<dbReference type="InterPro" id="IPR024072">
    <property type="entry name" value="DHFR-like_dom_sf"/>
</dbReference>
<evidence type="ECO:0000256" key="8">
    <source>
        <dbReference type="RuleBase" id="RU004474"/>
    </source>
</evidence>
<dbReference type="GO" id="GO:0046655">
    <property type="term" value="P:folic acid metabolic process"/>
    <property type="evidence" value="ECO:0007669"/>
    <property type="project" value="TreeGrafter"/>
</dbReference>
<evidence type="ECO:0000256" key="4">
    <source>
        <dbReference type="ARBA" id="ARBA00022563"/>
    </source>
</evidence>
<comment type="function">
    <text evidence="7">Key enzyme in folate metabolism. Catalyzes an essential reaction for de novo glycine and purine synthesis, and for DNA precursor synthesis.</text>
</comment>
<evidence type="ECO:0000313" key="11">
    <source>
        <dbReference type="Proteomes" id="UP000230119"/>
    </source>
</evidence>
<keyword evidence="6 7" id="KW-0560">Oxidoreductase</keyword>
<dbReference type="PROSITE" id="PS00075">
    <property type="entry name" value="DHFR_1"/>
    <property type="match status" value="1"/>
</dbReference>
<dbReference type="EMBL" id="PEVA01000171">
    <property type="protein sequence ID" value="PIV08181.1"/>
    <property type="molecule type" value="Genomic_DNA"/>
</dbReference>
<dbReference type="GO" id="GO:0004146">
    <property type="term" value="F:dihydrofolate reductase activity"/>
    <property type="evidence" value="ECO:0007669"/>
    <property type="project" value="UniProtKB-EC"/>
</dbReference>
<dbReference type="PANTHER" id="PTHR48069:SF3">
    <property type="entry name" value="DIHYDROFOLATE REDUCTASE"/>
    <property type="match status" value="1"/>
</dbReference>
<dbReference type="GO" id="GO:0006730">
    <property type="term" value="P:one-carbon metabolic process"/>
    <property type="evidence" value="ECO:0007669"/>
    <property type="project" value="UniProtKB-KW"/>
</dbReference>
<keyword evidence="4 7" id="KW-0554">One-carbon metabolism</keyword>
<dbReference type="InterPro" id="IPR017925">
    <property type="entry name" value="DHFR_CS"/>
</dbReference>
<evidence type="ECO:0000256" key="3">
    <source>
        <dbReference type="ARBA" id="ARBA00012856"/>
    </source>
</evidence>
<evidence type="ECO:0000256" key="1">
    <source>
        <dbReference type="ARBA" id="ARBA00004903"/>
    </source>
</evidence>
<evidence type="ECO:0000256" key="2">
    <source>
        <dbReference type="ARBA" id="ARBA00009539"/>
    </source>
</evidence>
<dbReference type="PROSITE" id="PS51330">
    <property type="entry name" value="DHFR_2"/>
    <property type="match status" value="1"/>
</dbReference>
<reference evidence="11" key="1">
    <citation type="submission" date="2017-09" db="EMBL/GenBank/DDBJ databases">
        <title>Depth-based differentiation of microbial function through sediment-hosted aquifers and enrichment of novel symbionts in the deep terrestrial subsurface.</title>
        <authorList>
            <person name="Probst A.J."/>
            <person name="Ladd B."/>
            <person name="Jarett J.K."/>
            <person name="Geller-Mcgrath D.E."/>
            <person name="Sieber C.M.K."/>
            <person name="Emerson J.B."/>
            <person name="Anantharaman K."/>
            <person name="Thomas B.C."/>
            <person name="Malmstrom R."/>
            <person name="Stieglmeier M."/>
            <person name="Klingl A."/>
            <person name="Woyke T."/>
            <person name="Ryan C.M."/>
            <person name="Banfield J.F."/>
        </authorList>
    </citation>
    <scope>NUCLEOTIDE SEQUENCE [LARGE SCALE GENOMIC DNA]</scope>
</reference>
<comment type="pathway">
    <text evidence="1 7">Cofactor biosynthesis; tetrahydrofolate biosynthesis; 5,6,7,8-tetrahydrofolate from 7,8-dihydrofolate: step 1/1.</text>
</comment>
<dbReference type="EC" id="1.5.1.3" evidence="3 7"/>
<dbReference type="PANTHER" id="PTHR48069">
    <property type="entry name" value="DIHYDROFOLATE REDUCTASE"/>
    <property type="match status" value="1"/>
</dbReference>
<dbReference type="InterPro" id="IPR001796">
    <property type="entry name" value="DHFR_dom"/>
</dbReference>
<name>A0A2M7BRT5_9BACT</name>
<gene>
    <name evidence="10" type="ORF">COS52_04050</name>
</gene>
<dbReference type="GO" id="GO:0005829">
    <property type="term" value="C:cytosol"/>
    <property type="evidence" value="ECO:0007669"/>
    <property type="project" value="TreeGrafter"/>
</dbReference>
<dbReference type="UniPathway" id="UPA00077">
    <property type="reaction ID" value="UER00158"/>
</dbReference>
<dbReference type="AlphaFoldDB" id="A0A2M7BRT5"/>
<accession>A0A2M7BRT5</accession>
<dbReference type="Proteomes" id="UP000230119">
    <property type="component" value="Unassembled WGS sequence"/>
</dbReference>
<dbReference type="InterPro" id="IPR012259">
    <property type="entry name" value="DHFR"/>
</dbReference>
<dbReference type="CDD" id="cd00209">
    <property type="entry name" value="DHFR"/>
    <property type="match status" value="1"/>
</dbReference>
<organism evidence="10 11">
    <name type="scientific">Candidatus Roizmanbacteria bacterium CG03_land_8_20_14_0_80_39_12</name>
    <dbReference type="NCBI Taxonomy" id="1974847"/>
    <lineage>
        <taxon>Bacteria</taxon>
        <taxon>Candidatus Roizmaniibacteriota</taxon>
    </lineage>
</organism>
<dbReference type="Pfam" id="PF00186">
    <property type="entry name" value="DHFR_1"/>
    <property type="match status" value="1"/>
</dbReference>
<comment type="similarity">
    <text evidence="2 7 8">Belongs to the dihydrofolate reductase family.</text>
</comment>
<dbReference type="GO" id="GO:0046452">
    <property type="term" value="P:dihydrofolate metabolic process"/>
    <property type="evidence" value="ECO:0007669"/>
    <property type="project" value="TreeGrafter"/>
</dbReference>
<evidence type="ECO:0000313" key="10">
    <source>
        <dbReference type="EMBL" id="PIV08181.1"/>
    </source>
</evidence>
<dbReference type="GO" id="GO:0046654">
    <property type="term" value="P:tetrahydrofolate biosynthetic process"/>
    <property type="evidence" value="ECO:0007669"/>
    <property type="project" value="UniProtKB-UniPathway"/>
</dbReference>
<protein>
    <recommendedName>
        <fullName evidence="3 7">Dihydrofolate reductase</fullName>
        <ecNumber evidence="3 7">1.5.1.3</ecNumber>
    </recommendedName>
</protein>
<evidence type="ECO:0000256" key="7">
    <source>
        <dbReference type="PIRNR" id="PIRNR000194"/>
    </source>
</evidence>
<keyword evidence="5 7" id="KW-0521">NADP</keyword>
<evidence type="ECO:0000259" key="9">
    <source>
        <dbReference type="PROSITE" id="PS51330"/>
    </source>
</evidence>
<dbReference type="Gene3D" id="3.40.430.10">
    <property type="entry name" value="Dihydrofolate Reductase, subunit A"/>
    <property type="match status" value="1"/>
</dbReference>
<sequence>MTISLIAALTEKRVIGNKNRIPWHIKDDLLHFKHLTLNHTVIMGRTTFDSLMEYYKKSGRPLPDRRHVIVSRDTDYTVDLPGCFIAHSVDSALKIAVEKETAAILATSQVATATEVGEEEIFVSGGASLFKQTIGRADKLHLTIVHGEFEGDTYFPDYSEFKKVVGKEDKKTDTGLTYTFLDLER</sequence>
<dbReference type="PIRSF" id="PIRSF000194">
    <property type="entry name" value="DHFR"/>
    <property type="match status" value="1"/>
</dbReference>